<dbReference type="RefSeq" id="WP_181192851.1">
    <property type="nucleotide sequence ID" value="NZ_JABFED010000007.1"/>
</dbReference>
<comment type="caution">
    <text evidence="6">The sequence shown here is derived from an EMBL/GenBank/DDBJ whole genome shotgun (WGS) entry which is preliminary data.</text>
</comment>
<dbReference type="NCBIfam" id="TIGR01167">
    <property type="entry name" value="LPXTG_anchor"/>
    <property type="match status" value="1"/>
</dbReference>
<feature type="domain" description="Gram-positive pilin subunit D1 N-terminal" evidence="4">
    <location>
        <begin position="47"/>
        <end position="200"/>
    </location>
</feature>
<evidence type="ECO:0000256" key="1">
    <source>
        <dbReference type="SAM" id="MobiDB-lite"/>
    </source>
</evidence>
<keyword evidence="3" id="KW-0732">Signal</keyword>
<dbReference type="InterPro" id="IPR032364">
    <property type="entry name" value="GramPos_pilinD1_N"/>
</dbReference>
<dbReference type="InterPro" id="IPR041033">
    <property type="entry name" value="SpaA_PFL_dom_1"/>
</dbReference>
<evidence type="ECO:0000313" key="6">
    <source>
        <dbReference type="EMBL" id="MBA1838162.1"/>
    </source>
</evidence>
<name>A0A7V9A2S3_9CORY</name>
<dbReference type="InterPro" id="IPR013783">
    <property type="entry name" value="Ig-like_fold"/>
</dbReference>
<feature type="region of interest" description="Disordered" evidence="1">
    <location>
        <begin position="347"/>
        <end position="383"/>
    </location>
</feature>
<dbReference type="Gene3D" id="2.60.40.10">
    <property type="entry name" value="Immunoglobulins"/>
    <property type="match status" value="2"/>
</dbReference>
<feature type="domain" description="SpaA-like prealbumin fold" evidence="5">
    <location>
        <begin position="407"/>
        <end position="500"/>
    </location>
</feature>
<dbReference type="InterPro" id="IPR048052">
    <property type="entry name" value="FM1-like"/>
</dbReference>
<gene>
    <name evidence="6" type="ORF">HMA55_09740</name>
</gene>
<evidence type="ECO:0000313" key="7">
    <source>
        <dbReference type="Proteomes" id="UP000577408"/>
    </source>
</evidence>
<sequence>MAIAIKKTAAIAIAAGLTFAGSTGIAAQDALAQETSAAAPAAATIPDTVNFTIHKKQNPQSYGPATGSENDAASGSALNGVTFEVQRITAIGGKNKDIHTQADFNELAKLGVTGTAEDYSFTGATGEVALGAATTMVTAGEGVATANLPAGAYLVRETKTPDVEGSQKYQKSAPFIVFLPMTNDEGTGWNSNVHVFPKNTYLELDKSVEDADDNTAGNDKEADDVTYTLKSRVPSAQEGQALNDFGFIDTYDKTEIKFDLNKVTVDATLRNGQAVTADDYKIIELTEEQAKSYNKAEKVNAGYYIKFNEPWMLKADSEVTVTFTGANLLDGADDHINNTVRLVANEITPKEGWDPNNPPEDTPPGDTPPGDTPPTDEPPVPPVTVNTYKGDIVINKFKDENSNGAKDGNEGALKGAKFALYKNCDTTDKAALTADTNSANLIRTGETNKDGKLVFNGLHVTDLQNDTEAIDKKYCVVETEAPAGYILNPNVFEFTLKKEGVEAGEDGNLVIEAAKDVPNKPDTTTPPLLPSTGGMGVLIIALAGLAIIGGGVYAARRNSQSA</sequence>
<protein>
    <submittedName>
        <fullName evidence="6">SpaH/EbpB family LPXTG-anchored major pilin</fullName>
    </submittedName>
</protein>
<organism evidence="6 7">
    <name type="scientific">Corynebacterium wankanglinii</name>
    <dbReference type="NCBI Taxonomy" id="2735136"/>
    <lineage>
        <taxon>Bacteria</taxon>
        <taxon>Bacillati</taxon>
        <taxon>Actinomycetota</taxon>
        <taxon>Actinomycetes</taxon>
        <taxon>Mycobacteriales</taxon>
        <taxon>Corynebacteriaceae</taxon>
        <taxon>Corynebacterium</taxon>
    </lineage>
</organism>
<evidence type="ECO:0000256" key="2">
    <source>
        <dbReference type="SAM" id="Phobius"/>
    </source>
</evidence>
<dbReference type="Pfam" id="PF16555">
    <property type="entry name" value="GramPos_pilinD1"/>
    <property type="match status" value="1"/>
</dbReference>
<dbReference type="AlphaFoldDB" id="A0A7V9A2S3"/>
<keyword evidence="2" id="KW-0472">Membrane</keyword>
<feature type="chain" id="PRO_5039282338" evidence="3">
    <location>
        <begin position="21"/>
        <end position="562"/>
    </location>
</feature>
<dbReference type="GO" id="GO:0005975">
    <property type="term" value="P:carbohydrate metabolic process"/>
    <property type="evidence" value="ECO:0007669"/>
    <property type="project" value="UniProtKB-ARBA"/>
</dbReference>
<dbReference type="Pfam" id="PF17802">
    <property type="entry name" value="SpaA"/>
    <property type="match status" value="1"/>
</dbReference>
<reference evidence="6 7" key="1">
    <citation type="submission" date="2020-05" db="EMBL/GenBank/DDBJ databases">
        <title>Descriptions of Corynebacterium xxxx sp. nov., Corynebacterium yyyy sp. nov. and Corynebacterium zzzz sp. nov.</title>
        <authorList>
            <person name="Zhang G."/>
        </authorList>
    </citation>
    <scope>NUCLEOTIDE SEQUENCE [LARGE SCALE GENOMIC DNA]</scope>
    <source>
        <strain evidence="7">zg-913</strain>
    </source>
</reference>
<keyword evidence="2" id="KW-0812">Transmembrane</keyword>
<evidence type="ECO:0000256" key="3">
    <source>
        <dbReference type="SAM" id="SignalP"/>
    </source>
</evidence>
<dbReference type="Gene3D" id="2.60.40.740">
    <property type="match status" value="1"/>
</dbReference>
<evidence type="ECO:0000259" key="5">
    <source>
        <dbReference type="Pfam" id="PF17802"/>
    </source>
</evidence>
<feature type="signal peptide" evidence="3">
    <location>
        <begin position="1"/>
        <end position="20"/>
    </location>
</feature>
<dbReference type="NCBIfam" id="NF033902">
    <property type="entry name" value="iso_D2_wall_anc"/>
    <property type="match status" value="1"/>
</dbReference>
<dbReference type="Proteomes" id="UP000577408">
    <property type="component" value="Unassembled WGS sequence"/>
</dbReference>
<evidence type="ECO:0000259" key="4">
    <source>
        <dbReference type="Pfam" id="PF16555"/>
    </source>
</evidence>
<proteinExistence type="predicted"/>
<dbReference type="EMBL" id="JABFED010000007">
    <property type="protein sequence ID" value="MBA1838162.1"/>
    <property type="molecule type" value="Genomic_DNA"/>
</dbReference>
<keyword evidence="7" id="KW-1185">Reference proteome</keyword>
<feature type="transmembrane region" description="Helical" evidence="2">
    <location>
        <begin position="533"/>
        <end position="555"/>
    </location>
</feature>
<feature type="compositionally biased region" description="Pro residues" evidence="1">
    <location>
        <begin position="356"/>
        <end position="382"/>
    </location>
</feature>
<accession>A0A7V9A2S3</accession>
<keyword evidence="2" id="KW-1133">Transmembrane helix</keyword>